<dbReference type="RefSeq" id="WP_246062257.1">
    <property type="nucleotide sequence ID" value="NZ_VFQC01000001.1"/>
</dbReference>
<comment type="caution">
    <text evidence="2">The sequence shown here is derived from an EMBL/GenBank/DDBJ whole genome shotgun (WGS) entry which is preliminary data.</text>
</comment>
<proteinExistence type="predicted"/>
<accession>A0A543NL25</accession>
<dbReference type="AlphaFoldDB" id="A0A543NL25"/>
<dbReference type="GO" id="GO:0005886">
    <property type="term" value="C:plasma membrane"/>
    <property type="evidence" value="ECO:0007669"/>
    <property type="project" value="TreeGrafter"/>
</dbReference>
<gene>
    <name evidence="2" type="ORF">FHX37_2475</name>
</gene>
<sequence>MWTVVLAVVAPSVWLRAASARRVSAEDDAPRRPVAIVLGAGVGPDGPSVLLRRRLDIAARLYHRGRVAVVLVSGDNRSCSRHETDTMARYLADRGVPPAVVVADPHGYRTWDTCLRARHVYGVEQALVVTQYFHLRRAVVLCRAAGIDTVGVGDPSFGVRPRVTAHGYLREVGTAPGAVVDVATKRGVDRAGPPVEELRQLLAGRRGSAPAEEER</sequence>
<name>A0A543NL25_9ACTN</name>
<dbReference type="InterPro" id="IPR051599">
    <property type="entry name" value="Cell_Envelope_Assoc"/>
</dbReference>
<keyword evidence="3" id="KW-1185">Reference proteome</keyword>
<evidence type="ECO:0000313" key="3">
    <source>
        <dbReference type="Proteomes" id="UP000317422"/>
    </source>
</evidence>
<dbReference type="CDD" id="cd06259">
    <property type="entry name" value="YdcF-like"/>
    <property type="match status" value="1"/>
</dbReference>
<protein>
    <submittedName>
        <fullName evidence="2">Vancomycin permeability regulator SanA</fullName>
    </submittedName>
</protein>
<organism evidence="2 3">
    <name type="scientific">Haloactinospora alba</name>
    <dbReference type="NCBI Taxonomy" id="405555"/>
    <lineage>
        <taxon>Bacteria</taxon>
        <taxon>Bacillati</taxon>
        <taxon>Actinomycetota</taxon>
        <taxon>Actinomycetes</taxon>
        <taxon>Streptosporangiales</taxon>
        <taxon>Nocardiopsidaceae</taxon>
        <taxon>Haloactinospora</taxon>
    </lineage>
</organism>
<evidence type="ECO:0000313" key="2">
    <source>
        <dbReference type="EMBL" id="TQN32512.1"/>
    </source>
</evidence>
<dbReference type="PANTHER" id="PTHR30336">
    <property type="entry name" value="INNER MEMBRANE PROTEIN, PROBABLE PERMEASE"/>
    <property type="match status" value="1"/>
</dbReference>
<reference evidence="2 3" key="1">
    <citation type="submission" date="2019-06" db="EMBL/GenBank/DDBJ databases">
        <title>Sequencing the genomes of 1000 actinobacteria strains.</title>
        <authorList>
            <person name="Klenk H.-P."/>
        </authorList>
    </citation>
    <scope>NUCLEOTIDE SEQUENCE [LARGE SCALE GENOMIC DNA]</scope>
    <source>
        <strain evidence="2 3">DSM 45015</strain>
    </source>
</reference>
<dbReference type="PANTHER" id="PTHR30336:SF6">
    <property type="entry name" value="INTEGRAL MEMBRANE PROTEIN"/>
    <property type="match status" value="1"/>
</dbReference>
<dbReference type="Pfam" id="PF02698">
    <property type="entry name" value="DUF218"/>
    <property type="match status" value="1"/>
</dbReference>
<dbReference type="InterPro" id="IPR003848">
    <property type="entry name" value="DUF218"/>
</dbReference>
<dbReference type="EMBL" id="VFQC01000001">
    <property type="protein sequence ID" value="TQN32512.1"/>
    <property type="molecule type" value="Genomic_DNA"/>
</dbReference>
<feature type="domain" description="DUF218" evidence="1">
    <location>
        <begin position="34"/>
        <end position="150"/>
    </location>
</feature>
<evidence type="ECO:0000259" key="1">
    <source>
        <dbReference type="Pfam" id="PF02698"/>
    </source>
</evidence>
<dbReference type="Proteomes" id="UP000317422">
    <property type="component" value="Unassembled WGS sequence"/>
</dbReference>